<dbReference type="PANTHER" id="PTHR10629">
    <property type="entry name" value="CYTOSINE-SPECIFIC METHYLTRANSFERASE"/>
    <property type="match status" value="1"/>
</dbReference>
<protein>
    <recommendedName>
        <fullName evidence="1">DNA (cytosine-5-)-methyltransferase</fullName>
        <ecNumber evidence="1">2.1.1.37</ecNumber>
    </recommendedName>
</protein>
<dbReference type="InterPro" id="IPR050390">
    <property type="entry name" value="C5-Methyltransferase"/>
</dbReference>
<dbReference type="RefSeq" id="WP_107035241.1">
    <property type="nucleotide sequence ID" value="NZ_CAONGC010000015.1"/>
</dbReference>
<evidence type="ECO:0000256" key="3">
    <source>
        <dbReference type="ARBA" id="ARBA00022679"/>
    </source>
</evidence>
<keyword evidence="4 7" id="KW-0949">S-adenosyl-L-methionine</keyword>
<dbReference type="Pfam" id="PF00145">
    <property type="entry name" value="DNA_methylase"/>
    <property type="match status" value="2"/>
</dbReference>
<feature type="active site" evidence="7">
    <location>
        <position position="102"/>
    </location>
</feature>
<comment type="similarity">
    <text evidence="7">Belongs to the class I-like SAM-binding methyltransferase superfamily. C5-methyltransferase family.</text>
</comment>
<comment type="catalytic activity">
    <reaction evidence="6">
        <text>a 2'-deoxycytidine in DNA + S-adenosyl-L-methionine = a 5-methyl-2'-deoxycytidine in DNA + S-adenosyl-L-homocysteine + H(+)</text>
        <dbReference type="Rhea" id="RHEA:13681"/>
        <dbReference type="Rhea" id="RHEA-COMP:11369"/>
        <dbReference type="Rhea" id="RHEA-COMP:11370"/>
        <dbReference type="ChEBI" id="CHEBI:15378"/>
        <dbReference type="ChEBI" id="CHEBI:57856"/>
        <dbReference type="ChEBI" id="CHEBI:59789"/>
        <dbReference type="ChEBI" id="CHEBI:85452"/>
        <dbReference type="ChEBI" id="CHEBI:85454"/>
        <dbReference type="EC" id="2.1.1.37"/>
    </reaction>
</comment>
<dbReference type="GO" id="GO:0044027">
    <property type="term" value="P:negative regulation of gene expression via chromosomal CpG island methylation"/>
    <property type="evidence" value="ECO:0007669"/>
    <property type="project" value="TreeGrafter"/>
</dbReference>
<dbReference type="SUPFAM" id="SSF53335">
    <property type="entry name" value="S-adenosyl-L-methionine-dependent methyltransferases"/>
    <property type="match status" value="2"/>
</dbReference>
<organism evidence="8 9">
    <name type="scientific">Paramuribaculum intestinale</name>
    <dbReference type="NCBI Taxonomy" id="2094151"/>
    <lineage>
        <taxon>Bacteria</taxon>
        <taxon>Pseudomonadati</taxon>
        <taxon>Bacteroidota</taxon>
        <taxon>Bacteroidia</taxon>
        <taxon>Bacteroidales</taxon>
        <taxon>Muribaculaceae</taxon>
        <taxon>Paramuribaculum</taxon>
    </lineage>
</organism>
<dbReference type="EC" id="2.1.1.37" evidence="1"/>
<dbReference type="GO" id="GO:0009307">
    <property type="term" value="P:DNA restriction-modification system"/>
    <property type="evidence" value="ECO:0007669"/>
    <property type="project" value="UniProtKB-KW"/>
</dbReference>
<dbReference type="GO" id="GO:0003677">
    <property type="term" value="F:DNA binding"/>
    <property type="evidence" value="ECO:0007669"/>
    <property type="project" value="TreeGrafter"/>
</dbReference>
<dbReference type="Proteomes" id="UP000244925">
    <property type="component" value="Unassembled WGS sequence"/>
</dbReference>
<keyword evidence="3 7" id="KW-0808">Transferase</keyword>
<dbReference type="Gene3D" id="3.90.120.10">
    <property type="entry name" value="DNA Methylase, subunit A, domain 2"/>
    <property type="match status" value="2"/>
</dbReference>
<reference evidence="9" key="1">
    <citation type="submission" date="2018-02" db="EMBL/GenBank/DDBJ databases">
        <authorList>
            <person name="Clavel T."/>
            <person name="Strowig T."/>
        </authorList>
    </citation>
    <scope>NUCLEOTIDE SEQUENCE [LARGE SCALE GENOMIC DNA]</scope>
    <source>
        <strain evidence="9">DSM 100764</strain>
    </source>
</reference>
<evidence type="ECO:0000256" key="4">
    <source>
        <dbReference type="ARBA" id="ARBA00022691"/>
    </source>
</evidence>
<dbReference type="AlphaFoldDB" id="A0A2V1IVJ0"/>
<evidence type="ECO:0000313" key="8">
    <source>
        <dbReference type="EMBL" id="PWB08853.1"/>
    </source>
</evidence>
<dbReference type="InterPro" id="IPR001525">
    <property type="entry name" value="C5_MeTfrase"/>
</dbReference>
<sequence>MAEKKEFLKGRKPVTFLDLFAGAGGISEGFLQAYTRDKYFKFVLASDINENCELTHTVRYNHQFGLDTKFLTEDIMSPTFIPHLLEKLEDQEIDVVTGGPSCQSFSLSGRRKRFDKRDNLFLHYLNVIRKLRPKYFVMENVKGLLTKDKGKFKDAIIHEIRSIIDDSNIPDFVLYLSKLLDKTASSFVKNCILTKVKIEVSEDNEAIMERDNFIAVLDTQFKSITRKIDYRLSKSNINIATIRHGLNLLRRTDERNAISAAIINEKTHADIDNDFFVNGFNSFLSMIDDSTIINTILSAIDTFTEFDHTSNEVKEFREMIKLYAYTLDETFDFIRSYAISDKSEDEFNSHLEAIRLYRVARPIVALSANYGVPQNRERVLFIGCRKDQQLIDDVPATVSDEEKVTVYEAIHDLDFIGNGSMETSYGKRRVIEDCEPLIRTREVQGRLSQSDNAHTFAEWSKTGRFSHRFTFSCEPFYVRSIDDLKNNLFCEEPALYNHQTSSQSDEVKQRLSIIARHGAYDADCKQELSELGLDSNKRNYTVLNPKGQSPTVVTMPDDFIHYAAHRAMTVREMARLQSFDDSFVFQGKRQTGGNKRKSEIPQYTLVGNAVPPLMARAIANTILQHIK</sequence>
<name>A0A2V1IVJ0_9BACT</name>
<proteinExistence type="inferred from homology"/>
<dbReference type="Gene3D" id="3.40.50.150">
    <property type="entry name" value="Vaccinia Virus protein VP39"/>
    <property type="match status" value="2"/>
</dbReference>
<dbReference type="InterPro" id="IPR031303">
    <property type="entry name" value="C5_meth_CS"/>
</dbReference>
<gene>
    <name evidence="8" type="ORF">C5O25_02945</name>
</gene>
<evidence type="ECO:0000256" key="5">
    <source>
        <dbReference type="ARBA" id="ARBA00022747"/>
    </source>
</evidence>
<dbReference type="GeneID" id="93424543"/>
<keyword evidence="2 7" id="KW-0489">Methyltransferase</keyword>
<evidence type="ECO:0000313" key="9">
    <source>
        <dbReference type="Proteomes" id="UP000244925"/>
    </source>
</evidence>
<evidence type="ECO:0000256" key="7">
    <source>
        <dbReference type="PROSITE-ProRule" id="PRU01016"/>
    </source>
</evidence>
<dbReference type="PANTHER" id="PTHR10629:SF52">
    <property type="entry name" value="DNA (CYTOSINE-5)-METHYLTRANSFERASE 1"/>
    <property type="match status" value="1"/>
</dbReference>
<dbReference type="PROSITE" id="PS00095">
    <property type="entry name" value="C5_MTASE_2"/>
    <property type="match status" value="1"/>
</dbReference>
<dbReference type="EMBL" id="PUBV01000004">
    <property type="protein sequence ID" value="PWB08853.1"/>
    <property type="molecule type" value="Genomic_DNA"/>
</dbReference>
<evidence type="ECO:0000256" key="6">
    <source>
        <dbReference type="ARBA" id="ARBA00047422"/>
    </source>
</evidence>
<dbReference type="GO" id="GO:0003886">
    <property type="term" value="F:DNA (cytosine-5-)-methyltransferase activity"/>
    <property type="evidence" value="ECO:0007669"/>
    <property type="project" value="UniProtKB-EC"/>
</dbReference>
<dbReference type="PROSITE" id="PS51679">
    <property type="entry name" value="SAM_MT_C5"/>
    <property type="match status" value="1"/>
</dbReference>
<evidence type="ECO:0000256" key="2">
    <source>
        <dbReference type="ARBA" id="ARBA00022603"/>
    </source>
</evidence>
<keyword evidence="5" id="KW-0680">Restriction system</keyword>
<dbReference type="PRINTS" id="PR00105">
    <property type="entry name" value="C5METTRFRASE"/>
</dbReference>
<accession>A0A2V1IVJ0</accession>
<comment type="caution">
    <text evidence="8">The sequence shown here is derived from an EMBL/GenBank/DDBJ whole genome shotgun (WGS) entry which is preliminary data.</text>
</comment>
<dbReference type="InterPro" id="IPR029063">
    <property type="entry name" value="SAM-dependent_MTases_sf"/>
</dbReference>
<evidence type="ECO:0000256" key="1">
    <source>
        <dbReference type="ARBA" id="ARBA00011975"/>
    </source>
</evidence>
<dbReference type="GO" id="GO:0032259">
    <property type="term" value="P:methylation"/>
    <property type="evidence" value="ECO:0007669"/>
    <property type="project" value="UniProtKB-KW"/>
</dbReference>
<keyword evidence="9" id="KW-1185">Reference proteome</keyword>